<feature type="non-terminal residue" evidence="2">
    <location>
        <position position="235"/>
    </location>
</feature>
<dbReference type="EMBL" id="DAAWID010000126">
    <property type="protein sequence ID" value="HAF7989945.1"/>
    <property type="molecule type" value="Genomic_DNA"/>
</dbReference>
<protein>
    <submittedName>
        <fullName evidence="2">Conjugal transfer protein</fullName>
    </submittedName>
</protein>
<feature type="coiled-coil region" evidence="1">
    <location>
        <begin position="191"/>
        <end position="225"/>
    </location>
</feature>
<comment type="caution">
    <text evidence="2">The sequence shown here is derived from an EMBL/GenBank/DDBJ whole genome shotgun (WGS) entry which is preliminary data.</text>
</comment>
<dbReference type="Pfam" id="PF06122">
    <property type="entry name" value="TraH"/>
    <property type="match status" value="1"/>
</dbReference>
<dbReference type="AlphaFoldDB" id="A0A753EJ29"/>
<evidence type="ECO:0000313" key="2">
    <source>
        <dbReference type="EMBL" id="HAF7989945.1"/>
    </source>
</evidence>
<feature type="non-terminal residue" evidence="2">
    <location>
        <position position="1"/>
    </location>
</feature>
<organism evidence="2">
    <name type="scientific">Salmonella enterica subsp. houtenae serovar 45:g,z51:-</name>
    <dbReference type="NCBI Taxonomy" id="1967611"/>
    <lineage>
        <taxon>Bacteria</taxon>
        <taxon>Pseudomonadati</taxon>
        <taxon>Pseudomonadota</taxon>
        <taxon>Gammaproteobacteria</taxon>
        <taxon>Enterobacterales</taxon>
        <taxon>Enterobacteriaceae</taxon>
        <taxon>Salmonella</taxon>
    </lineage>
</organism>
<reference evidence="2" key="2">
    <citation type="submission" date="2018-07" db="EMBL/GenBank/DDBJ databases">
        <authorList>
            <consortium name="NCBI Pathogen Detection Project"/>
        </authorList>
    </citation>
    <scope>NUCLEOTIDE SEQUENCE</scope>
    <source>
        <strain evidence="2">405-87</strain>
    </source>
</reference>
<keyword evidence="1" id="KW-0175">Coiled coil</keyword>
<gene>
    <name evidence="2" type="ORF">GND80_004893</name>
</gene>
<sequence>DKATGAEKDQVLKDINLMWDALGNSSLSSNAELRQFAMSISGSVIFGSNGELRVLSSMASDRSLLTAMMSGGTAKVYVCDNQNKCLSPTLNNVTISADKSLIKMVQDMLTSIENKAITDTPLTEKEKQFINSTSIPILSWIVDQSSLSISQSLFAQLTDYIAVDIYLQYLEAVMKVVNGSLATKDYPGANMKELKSGLADARQALNSLRMEVQIKEDALISAQQQIRFIRQQVSS</sequence>
<dbReference type="InterPro" id="IPR010927">
    <property type="entry name" value="T4SS_TraH"/>
</dbReference>
<accession>A0A753EJ29</accession>
<evidence type="ECO:0000256" key="1">
    <source>
        <dbReference type="SAM" id="Coils"/>
    </source>
</evidence>
<name>A0A753EJ29_SALHO</name>
<proteinExistence type="predicted"/>
<reference evidence="2" key="1">
    <citation type="journal article" date="2018" name="Genome Biol.">
        <title>SKESA: strategic k-mer extension for scrupulous assemblies.</title>
        <authorList>
            <person name="Souvorov A."/>
            <person name="Agarwala R."/>
            <person name="Lipman D.J."/>
        </authorList>
    </citation>
    <scope>NUCLEOTIDE SEQUENCE</scope>
    <source>
        <strain evidence="2">405-87</strain>
    </source>
</reference>